<name>A0A081DDJ5_NONUL</name>
<feature type="chain" id="PRO_5001756595" evidence="8">
    <location>
        <begin position="20"/>
        <end position="507"/>
    </location>
</feature>
<dbReference type="PANTHER" id="PTHR35093:SF8">
    <property type="entry name" value="OUTER MEMBRANE PROTEIN NMB0088-RELATED"/>
    <property type="match status" value="1"/>
</dbReference>
<organism evidence="9 10">
    <name type="scientific">Nonlabens ulvanivorans</name>
    <name type="common">Persicivirga ulvanivorans</name>
    <dbReference type="NCBI Taxonomy" id="906888"/>
    <lineage>
        <taxon>Bacteria</taxon>
        <taxon>Pseudomonadati</taxon>
        <taxon>Bacteroidota</taxon>
        <taxon>Flavobacteriia</taxon>
        <taxon>Flavobacteriales</taxon>
        <taxon>Flavobacteriaceae</taxon>
        <taxon>Nonlabens</taxon>
    </lineage>
</organism>
<reference evidence="9 10" key="1">
    <citation type="journal article" date="2014" name="Genome Announc.">
        <title>Draft Genome Sequences of Marine Flavobacterium Nonlabens Strains NR17, NR24, NR27, NR32, NR33, and Ara13.</title>
        <authorList>
            <person name="Nakanishi M."/>
            <person name="Meirelles P."/>
            <person name="Suzuki R."/>
            <person name="Takatani N."/>
            <person name="Mino S."/>
            <person name="Suda W."/>
            <person name="Oshima K."/>
            <person name="Hattori M."/>
            <person name="Ohkuma M."/>
            <person name="Hosokawa M."/>
            <person name="Miyashita K."/>
            <person name="Thompson F.L."/>
            <person name="Niwa A."/>
            <person name="Sawabe T."/>
            <person name="Sawabe T."/>
        </authorList>
    </citation>
    <scope>NUCLEOTIDE SEQUENCE [LARGE SCALE GENOMIC DNA]</scope>
    <source>
        <strain evidence="10">JCM19296</strain>
    </source>
</reference>
<evidence type="ECO:0000256" key="1">
    <source>
        <dbReference type="ARBA" id="ARBA00004571"/>
    </source>
</evidence>
<proteinExistence type="inferred from homology"/>
<dbReference type="GO" id="GO:0009279">
    <property type="term" value="C:cell outer membrane"/>
    <property type="evidence" value="ECO:0007669"/>
    <property type="project" value="UniProtKB-SubCell"/>
</dbReference>
<dbReference type="AlphaFoldDB" id="A0A081DDJ5"/>
<evidence type="ECO:0000256" key="8">
    <source>
        <dbReference type="SAM" id="SignalP"/>
    </source>
</evidence>
<dbReference type="PANTHER" id="PTHR35093">
    <property type="entry name" value="OUTER MEMBRANE PROTEIN NMB0088-RELATED"/>
    <property type="match status" value="1"/>
</dbReference>
<dbReference type="EMBL" id="BBLG01000006">
    <property type="protein sequence ID" value="GAK76991.1"/>
    <property type="molecule type" value="Genomic_DNA"/>
</dbReference>
<dbReference type="Pfam" id="PF03349">
    <property type="entry name" value="Toluene_X"/>
    <property type="match status" value="1"/>
</dbReference>
<keyword evidence="9" id="KW-0675">Receptor</keyword>
<evidence type="ECO:0000256" key="6">
    <source>
        <dbReference type="ARBA" id="ARBA00023136"/>
    </source>
</evidence>
<comment type="similarity">
    <text evidence="2">Belongs to the OmpP1/FadL family.</text>
</comment>
<dbReference type="InterPro" id="IPR005017">
    <property type="entry name" value="OMPP1/FadL/TodX"/>
</dbReference>
<gene>
    <name evidence="9" type="ORF">JCM19296_2595</name>
</gene>
<protein>
    <submittedName>
        <fullName evidence="9">Putative hemin receptor</fullName>
    </submittedName>
</protein>
<evidence type="ECO:0000256" key="3">
    <source>
        <dbReference type="ARBA" id="ARBA00022452"/>
    </source>
</evidence>
<sequence length="507" mass="55127">MKKSIILCACLLGAVSSYGQTIADGLLYGQQGSYGTARYRSMSGAFGALGGDLTAIGSNPAGSVIFANHFASVSLGYTGNQTDSNFNSSFAENNDNDFTLNQAGAVLVYKNQNENAAVTKFSFGLNYDDTRNYDNNLFIAGTNNISISEYFLSFANGVELDNFQLRPDETVSGLYRFLGEDQGFGAQQGFLGYQSFVIDAVDNNDEFNTAYVSNTGTGTFDQQLSQNTSGYQSKLSFNGALEIKNKLSLGLNINTHYIDYQRSTSFSEQNNNGALVDAVRFNNYLDVQASGISLQVGAIAKLTDAIRIGAAYESPTWYDVEESITQSVSARRADGSGGTITEIIDPNVVNIFAPYDLRTPGSISGSLAYIFGKKGLISIDYSSKNYSSLKFKPSSDPLFAENNRQINQDLTNAGTLRIGGEYRVSNWSLRAGYRNEQSPYKNKDIMDDLTGYSLGLGYTWGGQTTLDISYDRAERDYSQQLFESGLTSSAAINNVQNNIIATIGFNF</sequence>
<keyword evidence="5 8" id="KW-0732">Signal</keyword>
<evidence type="ECO:0000256" key="5">
    <source>
        <dbReference type="ARBA" id="ARBA00022729"/>
    </source>
</evidence>
<keyword evidence="4" id="KW-0812">Transmembrane</keyword>
<dbReference type="GO" id="GO:0015483">
    <property type="term" value="F:long-chain fatty acid transporting porin activity"/>
    <property type="evidence" value="ECO:0007669"/>
    <property type="project" value="TreeGrafter"/>
</dbReference>
<comment type="caution">
    <text evidence="9">The sequence shown here is derived from an EMBL/GenBank/DDBJ whole genome shotgun (WGS) entry which is preliminary data.</text>
</comment>
<keyword evidence="7" id="KW-0998">Cell outer membrane</keyword>
<evidence type="ECO:0000256" key="2">
    <source>
        <dbReference type="ARBA" id="ARBA00008163"/>
    </source>
</evidence>
<accession>A0A081DDJ5</accession>
<evidence type="ECO:0000313" key="9">
    <source>
        <dbReference type="EMBL" id="GAK76991.1"/>
    </source>
</evidence>
<evidence type="ECO:0000256" key="7">
    <source>
        <dbReference type="ARBA" id="ARBA00023237"/>
    </source>
</evidence>
<feature type="signal peptide" evidence="8">
    <location>
        <begin position="1"/>
        <end position="19"/>
    </location>
</feature>
<keyword evidence="3" id="KW-1134">Transmembrane beta strand</keyword>
<dbReference type="Proteomes" id="UP000028980">
    <property type="component" value="Unassembled WGS sequence"/>
</dbReference>
<comment type="subcellular location">
    <subcellularLocation>
        <location evidence="1">Cell outer membrane</location>
        <topology evidence="1">Multi-pass membrane protein</topology>
    </subcellularLocation>
</comment>
<keyword evidence="6" id="KW-0472">Membrane</keyword>
<evidence type="ECO:0000256" key="4">
    <source>
        <dbReference type="ARBA" id="ARBA00022692"/>
    </source>
</evidence>
<dbReference type="Gene3D" id="2.40.160.60">
    <property type="entry name" value="Outer membrane protein transport protein (OMPP1/FadL/TodX)"/>
    <property type="match status" value="2"/>
</dbReference>
<dbReference type="SUPFAM" id="SSF56935">
    <property type="entry name" value="Porins"/>
    <property type="match status" value="1"/>
</dbReference>
<evidence type="ECO:0000313" key="10">
    <source>
        <dbReference type="Proteomes" id="UP000028980"/>
    </source>
</evidence>